<feature type="transmembrane region" description="Helical" evidence="1">
    <location>
        <begin position="192"/>
        <end position="212"/>
    </location>
</feature>
<keyword evidence="1" id="KW-0812">Transmembrane</keyword>
<keyword evidence="1" id="KW-0472">Membrane</keyword>
<keyword evidence="1" id="KW-1133">Transmembrane helix</keyword>
<dbReference type="RefSeq" id="WP_124563932.1">
    <property type="nucleotide sequence ID" value="NZ_JARRRY010000001.1"/>
</dbReference>
<feature type="transmembrane region" description="Helical" evidence="1">
    <location>
        <begin position="54"/>
        <end position="76"/>
    </location>
</feature>
<evidence type="ECO:0000313" key="4">
    <source>
        <dbReference type="Proteomes" id="UP001218246"/>
    </source>
</evidence>
<feature type="transmembrane region" description="Helical" evidence="1">
    <location>
        <begin position="12"/>
        <end position="34"/>
    </location>
</feature>
<dbReference type="PANTHER" id="PTHR30590:SF3">
    <property type="entry name" value="HYPOTHETICAL MEMBRANE SPANNING PROTEIN"/>
    <property type="match status" value="1"/>
</dbReference>
<dbReference type="Proteomes" id="UP001218246">
    <property type="component" value="Unassembled WGS sequence"/>
</dbReference>
<dbReference type="EMBL" id="JARULN010000001">
    <property type="protein sequence ID" value="MDG5752830.1"/>
    <property type="molecule type" value="Genomic_DNA"/>
</dbReference>
<feature type="transmembrane region" description="Helical" evidence="1">
    <location>
        <begin position="135"/>
        <end position="154"/>
    </location>
</feature>
<reference evidence="3 4" key="1">
    <citation type="submission" date="2023-04" db="EMBL/GenBank/DDBJ databases">
        <title>Ectobacillus antri isolated from activated sludge.</title>
        <authorList>
            <person name="Yan P."/>
            <person name="Liu X."/>
        </authorList>
    </citation>
    <scope>NUCLEOTIDE SEQUENCE [LARGE SCALE GENOMIC DNA]</scope>
    <source>
        <strain evidence="3 4">C18H</strain>
    </source>
</reference>
<feature type="transmembrane region" description="Helical" evidence="1">
    <location>
        <begin position="262"/>
        <end position="281"/>
    </location>
</feature>
<feature type="transmembrane region" description="Helical" evidence="1">
    <location>
        <begin position="326"/>
        <end position="345"/>
    </location>
</feature>
<name>A0ABT6H1G7_9BACI</name>
<organism evidence="3 4">
    <name type="scientific">Ectobacillus antri</name>
    <dbReference type="NCBI Taxonomy" id="2486280"/>
    <lineage>
        <taxon>Bacteria</taxon>
        <taxon>Bacillati</taxon>
        <taxon>Bacillota</taxon>
        <taxon>Bacilli</taxon>
        <taxon>Bacillales</taxon>
        <taxon>Bacillaceae</taxon>
        <taxon>Ectobacillus</taxon>
    </lineage>
</organism>
<sequence length="376" mass="43533">MTLHTRIQAIDIIRGFAVFGIFFVNWPSLVGIEVPGQERAYMGIDALVRCLYDLVIQTKFYTMFSFLFGLGFYIFMKRAEEKTHKPKLLFLRRLFLLFIFGTLHFILLWSGDILHSYAIAGCFLLFFYNRKPNTILIWSVSLLSLFMLFVFFAYSLTPHNSSLASISSYAIPLTDWTKQVNERSTTFVSEQIAVNIVYIPETLGLFLLGLYAGKKNIFGRTQELDSKLKKLQIISFLLTLPSWYKIISYFTVNEIYNSGAVFPYVVASGKTLFIFYVVTLLRLHQTWQHLLTPLQYVGRMALTNYLLQTIATLTLFSLFFTNSNKLPLYTGIPFCIGFYMLQAWASKLWLNHFSQGPMEYIWRLGTYGFQKQKSPG</sequence>
<feature type="transmembrane region" description="Helical" evidence="1">
    <location>
        <begin position="113"/>
        <end position="128"/>
    </location>
</feature>
<evidence type="ECO:0000256" key="1">
    <source>
        <dbReference type="SAM" id="Phobius"/>
    </source>
</evidence>
<feature type="transmembrane region" description="Helical" evidence="1">
    <location>
        <begin position="302"/>
        <end position="320"/>
    </location>
</feature>
<keyword evidence="4" id="KW-1185">Reference proteome</keyword>
<proteinExistence type="predicted"/>
<dbReference type="PANTHER" id="PTHR30590">
    <property type="entry name" value="INNER MEMBRANE PROTEIN"/>
    <property type="match status" value="1"/>
</dbReference>
<protein>
    <submittedName>
        <fullName evidence="3">DUF418 domain-containing protein</fullName>
    </submittedName>
</protein>
<dbReference type="InterPro" id="IPR052529">
    <property type="entry name" value="Bact_Transport_Assoc"/>
</dbReference>
<dbReference type="InterPro" id="IPR007349">
    <property type="entry name" value="DUF418"/>
</dbReference>
<comment type="caution">
    <text evidence="3">The sequence shown here is derived from an EMBL/GenBank/DDBJ whole genome shotgun (WGS) entry which is preliminary data.</text>
</comment>
<evidence type="ECO:0000259" key="2">
    <source>
        <dbReference type="Pfam" id="PF04235"/>
    </source>
</evidence>
<accession>A0ABT6H1G7</accession>
<feature type="transmembrane region" description="Helical" evidence="1">
    <location>
        <begin position="233"/>
        <end position="250"/>
    </location>
</feature>
<evidence type="ECO:0000313" key="3">
    <source>
        <dbReference type="EMBL" id="MDG5752830.1"/>
    </source>
</evidence>
<dbReference type="Pfam" id="PF04235">
    <property type="entry name" value="DUF418"/>
    <property type="match status" value="1"/>
</dbReference>
<feature type="transmembrane region" description="Helical" evidence="1">
    <location>
        <begin position="88"/>
        <end position="107"/>
    </location>
</feature>
<feature type="domain" description="DUF418" evidence="2">
    <location>
        <begin position="212"/>
        <end position="368"/>
    </location>
</feature>
<gene>
    <name evidence="3" type="ORF">P6P90_02285</name>
</gene>